<dbReference type="AlphaFoldDB" id="A0A095SHN7"/>
<dbReference type="STRING" id="1177154.Y5S_02656"/>
<keyword evidence="2" id="KW-0315">Glutamine amidotransferase</keyword>
<dbReference type="InterPro" id="IPR017926">
    <property type="entry name" value="GATASE"/>
</dbReference>
<dbReference type="PROSITE" id="PS51273">
    <property type="entry name" value="GATASE_TYPE_1"/>
    <property type="match status" value="1"/>
</dbReference>
<dbReference type="InterPro" id="IPR029062">
    <property type="entry name" value="Class_I_gatase-like"/>
</dbReference>
<name>A0A095SHN7_9GAMM</name>
<sequence length="243" mass="26198">MNNSKPIAIIKTGSTYPQISNHYGDFEQWIASGLATAAPVWVVDVSQGDHLPEASALAGLVITGSHAMVTDQADWMTTLSHWLYRAIHQLPTLPVLGLCFGHQLLAQTLGGEVADNPVGIEVGTVPLRLTQAGHQDALLSAIENHPWAQVVHRQSVLTPPPGATVLASNVHDACQAFRYGECVWGVQFHPEFSADVMRAYLQALSGDSLSQEQVDTYLQDVRECDDASSILAGFARLILPQVA</sequence>
<dbReference type="EMBL" id="ARXV01000011">
    <property type="protein sequence ID" value="KGD64116.1"/>
    <property type="molecule type" value="Genomic_DNA"/>
</dbReference>
<dbReference type="GO" id="GO:0016740">
    <property type="term" value="F:transferase activity"/>
    <property type="evidence" value="ECO:0007669"/>
    <property type="project" value="UniProtKB-KW"/>
</dbReference>
<evidence type="ECO:0000313" key="2">
    <source>
        <dbReference type="EMBL" id="KGD64116.1"/>
    </source>
</evidence>
<accession>A0A095SHN7</accession>
<reference evidence="2 3" key="1">
    <citation type="submission" date="2012-09" db="EMBL/GenBank/DDBJ databases">
        <title>Genome Sequence of alkane-degrading Bacterium Alcanivorax sp. 19-m-6.</title>
        <authorList>
            <person name="Lai Q."/>
            <person name="Shao Z."/>
        </authorList>
    </citation>
    <scope>NUCLEOTIDE SEQUENCE [LARGE SCALE GENOMIC DNA]</scope>
    <source>
        <strain evidence="2 3">19-m-6</strain>
    </source>
</reference>
<keyword evidence="3" id="KW-1185">Reference proteome</keyword>
<dbReference type="InterPro" id="IPR044992">
    <property type="entry name" value="ChyE-like"/>
</dbReference>
<dbReference type="Pfam" id="PF00117">
    <property type="entry name" value="GATase"/>
    <property type="match status" value="1"/>
</dbReference>
<dbReference type="GO" id="GO:0005829">
    <property type="term" value="C:cytosol"/>
    <property type="evidence" value="ECO:0007669"/>
    <property type="project" value="TreeGrafter"/>
</dbReference>
<dbReference type="NCBIfam" id="NF006562">
    <property type="entry name" value="PRK09065.1"/>
    <property type="match status" value="1"/>
</dbReference>
<dbReference type="RefSeq" id="WP_035233649.1">
    <property type="nucleotide sequence ID" value="NZ_ARXV01000011.1"/>
</dbReference>
<dbReference type="CDD" id="cd01741">
    <property type="entry name" value="GATase1_1"/>
    <property type="match status" value="1"/>
</dbReference>
<evidence type="ECO:0000313" key="3">
    <source>
        <dbReference type="Proteomes" id="UP000029444"/>
    </source>
</evidence>
<keyword evidence="2" id="KW-0808">Transferase</keyword>
<organism evidence="2 3">
    <name type="scientific">Alcanivorax nanhaiticus</name>
    <dbReference type="NCBI Taxonomy" id="1177154"/>
    <lineage>
        <taxon>Bacteria</taxon>
        <taxon>Pseudomonadati</taxon>
        <taxon>Pseudomonadota</taxon>
        <taxon>Gammaproteobacteria</taxon>
        <taxon>Oceanospirillales</taxon>
        <taxon>Alcanivoracaceae</taxon>
        <taxon>Alcanivorax</taxon>
    </lineage>
</organism>
<gene>
    <name evidence="2" type="ORF">Y5S_02656</name>
</gene>
<dbReference type="PATRIC" id="fig|1177154.3.peg.2690"/>
<dbReference type="SUPFAM" id="SSF52317">
    <property type="entry name" value="Class I glutamine amidotransferase-like"/>
    <property type="match status" value="1"/>
</dbReference>
<protein>
    <submittedName>
        <fullName evidence="2">Glutamine amidotransferase</fullName>
    </submittedName>
</protein>
<proteinExistence type="predicted"/>
<feature type="domain" description="Glutamine amidotransferase" evidence="1">
    <location>
        <begin position="25"/>
        <end position="197"/>
    </location>
</feature>
<dbReference type="eggNOG" id="COG0518">
    <property type="taxonomic scope" value="Bacteria"/>
</dbReference>
<dbReference type="Gene3D" id="3.40.50.880">
    <property type="match status" value="1"/>
</dbReference>
<evidence type="ECO:0000259" key="1">
    <source>
        <dbReference type="Pfam" id="PF00117"/>
    </source>
</evidence>
<comment type="caution">
    <text evidence="2">The sequence shown here is derived from an EMBL/GenBank/DDBJ whole genome shotgun (WGS) entry which is preliminary data.</text>
</comment>
<dbReference type="PANTHER" id="PTHR42695">
    <property type="entry name" value="GLUTAMINE AMIDOTRANSFERASE YLR126C-RELATED"/>
    <property type="match status" value="1"/>
</dbReference>
<dbReference type="PANTHER" id="PTHR42695:SF5">
    <property type="entry name" value="GLUTAMINE AMIDOTRANSFERASE YLR126C-RELATED"/>
    <property type="match status" value="1"/>
</dbReference>
<dbReference type="OrthoDB" id="9813383at2"/>
<dbReference type="Proteomes" id="UP000029444">
    <property type="component" value="Unassembled WGS sequence"/>
</dbReference>